<dbReference type="RefSeq" id="WP_167150757.1">
    <property type="nucleotide sequence ID" value="NZ_JAAMOX010000002.1"/>
</dbReference>
<dbReference type="InterPro" id="IPR039420">
    <property type="entry name" value="WalR-like"/>
</dbReference>
<dbReference type="SMART" id="SM00448">
    <property type="entry name" value="REC"/>
    <property type="match status" value="1"/>
</dbReference>
<evidence type="ECO:0000256" key="5">
    <source>
        <dbReference type="PROSITE-ProRule" id="PRU00169"/>
    </source>
</evidence>
<evidence type="ECO:0000256" key="1">
    <source>
        <dbReference type="ARBA" id="ARBA00022553"/>
    </source>
</evidence>
<evidence type="ECO:0000259" key="6">
    <source>
        <dbReference type="PROSITE" id="PS50043"/>
    </source>
</evidence>
<dbReference type="GO" id="GO:0000160">
    <property type="term" value="P:phosphorelay signal transduction system"/>
    <property type="evidence" value="ECO:0007669"/>
    <property type="project" value="InterPro"/>
</dbReference>
<evidence type="ECO:0000313" key="8">
    <source>
        <dbReference type="EMBL" id="NIH54372.1"/>
    </source>
</evidence>
<evidence type="ECO:0000313" key="9">
    <source>
        <dbReference type="Proteomes" id="UP000541033"/>
    </source>
</evidence>
<accession>A0A7X5R2M4</accession>
<keyword evidence="9" id="KW-1185">Reference proteome</keyword>
<evidence type="ECO:0000259" key="7">
    <source>
        <dbReference type="PROSITE" id="PS50110"/>
    </source>
</evidence>
<dbReference type="Proteomes" id="UP000541033">
    <property type="component" value="Unassembled WGS sequence"/>
</dbReference>
<dbReference type="PRINTS" id="PR00038">
    <property type="entry name" value="HTHLUXR"/>
</dbReference>
<keyword evidence="4" id="KW-0804">Transcription</keyword>
<organism evidence="8 9">
    <name type="scientific">Lysinibacter cavernae</name>
    <dbReference type="NCBI Taxonomy" id="1640652"/>
    <lineage>
        <taxon>Bacteria</taxon>
        <taxon>Bacillati</taxon>
        <taxon>Actinomycetota</taxon>
        <taxon>Actinomycetes</taxon>
        <taxon>Micrococcales</taxon>
        <taxon>Microbacteriaceae</taxon>
        <taxon>Lysinibacter</taxon>
    </lineage>
</organism>
<reference evidence="8 9" key="1">
    <citation type="submission" date="2020-02" db="EMBL/GenBank/DDBJ databases">
        <title>Sequencing the genomes of 1000 actinobacteria strains.</title>
        <authorList>
            <person name="Klenk H.-P."/>
        </authorList>
    </citation>
    <scope>NUCLEOTIDE SEQUENCE [LARGE SCALE GENOMIC DNA]</scope>
    <source>
        <strain evidence="8 9">DSM 27960</strain>
    </source>
</reference>
<dbReference type="SMART" id="SM00421">
    <property type="entry name" value="HTH_LUXR"/>
    <property type="match status" value="1"/>
</dbReference>
<name>A0A7X5R2M4_9MICO</name>
<dbReference type="PANTHER" id="PTHR43214">
    <property type="entry name" value="TWO-COMPONENT RESPONSE REGULATOR"/>
    <property type="match status" value="1"/>
</dbReference>
<dbReference type="EMBL" id="JAAMOX010000002">
    <property type="protein sequence ID" value="NIH54372.1"/>
    <property type="molecule type" value="Genomic_DNA"/>
</dbReference>
<dbReference type="SUPFAM" id="SSF46894">
    <property type="entry name" value="C-terminal effector domain of the bipartite response regulators"/>
    <property type="match status" value="1"/>
</dbReference>
<dbReference type="Pfam" id="PF00196">
    <property type="entry name" value="GerE"/>
    <property type="match status" value="1"/>
</dbReference>
<dbReference type="InterPro" id="IPR016032">
    <property type="entry name" value="Sig_transdc_resp-reg_C-effctor"/>
</dbReference>
<dbReference type="InterPro" id="IPR001789">
    <property type="entry name" value="Sig_transdc_resp-reg_receiver"/>
</dbReference>
<dbReference type="PANTHER" id="PTHR43214:SF24">
    <property type="entry name" value="TRANSCRIPTIONAL REGULATORY PROTEIN NARL-RELATED"/>
    <property type="match status" value="1"/>
</dbReference>
<dbReference type="PROSITE" id="PS50043">
    <property type="entry name" value="HTH_LUXR_2"/>
    <property type="match status" value="1"/>
</dbReference>
<keyword evidence="1 5" id="KW-0597">Phosphoprotein</keyword>
<dbReference type="GO" id="GO:0006355">
    <property type="term" value="P:regulation of DNA-templated transcription"/>
    <property type="evidence" value="ECO:0007669"/>
    <property type="project" value="InterPro"/>
</dbReference>
<gene>
    <name evidence="8" type="ORF">FHX76_002268</name>
</gene>
<dbReference type="PROSITE" id="PS50110">
    <property type="entry name" value="RESPONSE_REGULATORY"/>
    <property type="match status" value="1"/>
</dbReference>
<dbReference type="InterPro" id="IPR058245">
    <property type="entry name" value="NreC/VraR/RcsB-like_REC"/>
</dbReference>
<sequence>MIRVMLVDDHAVVRAGLRIILETQHDIRVVGEASTGEECLASVGRLAPDLVVVDLAMGEGMGGIETIQRLRGEWPGIQALVFTTYDTDADIVRAVDAGAIGYVLKDAAPAEIYAAVRAGARGERVLSPPVASRILEQLQRPQLTLTPREAQILELLASGVGNKELSRQLFISEATVKTHLAHVYEKLGVDGRGAAIAVATQRGIIRNQRAQ</sequence>
<comment type="caution">
    <text evidence="8">The sequence shown here is derived from an EMBL/GenBank/DDBJ whole genome shotgun (WGS) entry which is preliminary data.</text>
</comment>
<dbReference type="Pfam" id="PF00072">
    <property type="entry name" value="Response_reg"/>
    <property type="match status" value="1"/>
</dbReference>
<evidence type="ECO:0000256" key="3">
    <source>
        <dbReference type="ARBA" id="ARBA00023125"/>
    </source>
</evidence>
<keyword evidence="2" id="KW-0805">Transcription regulation</keyword>
<feature type="modified residue" description="4-aspartylphosphate" evidence="5">
    <location>
        <position position="54"/>
    </location>
</feature>
<dbReference type="InterPro" id="IPR011006">
    <property type="entry name" value="CheY-like_superfamily"/>
</dbReference>
<dbReference type="SUPFAM" id="SSF52172">
    <property type="entry name" value="CheY-like"/>
    <property type="match status" value="1"/>
</dbReference>
<keyword evidence="3 8" id="KW-0238">DNA-binding</keyword>
<dbReference type="GO" id="GO:0003677">
    <property type="term" value="F:DNA binding"/>
    <property type="evidence" value="ECO:0007669"/>
    <property type="project" value="UniProtKB-KW"/>
</dbReference>
<protein>
    <submittedName>
        <fullName evidence="8">DNA-binding NarL/FixJ family response regulator</fullName>
    </submittedName>
</protein>
<dbReference type="AlphaFoldDB" id="A0A7X5R2M4"/>
<dbReference type="Gene3D" id="3.40.50.2300">
    <property type="match status" value="1"/>
</dbReference>
<evidence type="ECO:0000256" key="4">
    <source>
        <dbReference type="ARBA" id="ARBA00023163"/>
    </source>
</evidence>
<proteinExistence type="predicted"/>
<dbReference type="InterPro" id="IPR000792">
    <property type="entry name" value="Tscrpt_reg_LuxR_C"/>
</dbReference>
<dbReference type="CDD" id="cd06170">
    <property type="entry name" value="LuxR_C_like"/>
    <property type="match status" value="1"/>
</dbReference>
<feature type="domain" description="Response regulatory" evidence="7">
    <location>
        <begin position="3"/>
        <end position="120"/>
    </location>
</feature>
<evidence type="ECO:0000256" key="2">
    <source>
        <dbReference type="ARBA" id="ARBA00023015"/>
    </source>
</evidence>
<feature type="domain" description="HTH luxR-type" evidence="6">
    <location>
        <begin position="138"/>
        <end position="203"/>
    </location>
</feature>
<dbReference type="CDD" id="cd17535">
    <property type="entry name" value="REC_NarL-like"/>
    <property type="match status" value="1"/>
</dbReference>